<dbReference type="Gene3D" id="3.40.50.150">
    <property type="entry name" value="Vaccinia Virus protein VP39"/>
    <property type="match status" value="1"/>
</dbReference>
<feature type="domain" description="Methyltransferase type 12" evidence="1">
    <location>
        <begin position="57"/>
        <end position="152"/>
    </location>
</feature>
<evidence type="ECO:0000259" key="1">
    <source>
        <dbReference type="Pfam" id="PF08242"/>
    </source>
</evidence>
<dbReference type="RefSeq" id="WP_114186580.1">
    <property type="nucleotide sequence ID" value="NZ_BJYU01000039.1"/>
</dbReference>
<reference evidence="2 3" key="1">
    <citation type="submission" date="2019-07" db="EMBL/GenBank/DDBJ databases">
        <title>Whole genome shotgun sequence of Microvirga aerophila NBRC 106136.</title>
        <authorList>
            <person name="Hosoyama A."/>
            <person name="Uohara A."/>
            <person name="Ohji S."/>
            <person name="Ichikawa N."/>
        </authorList>
    </citation>
    <scope>NUCLEOTIDE SEQUENCE [LARGE SCALE GENOMIC DNA]</scope>
    <source>
        <strain evidence="2 3">NBRC 106136</strain>
    </source>
</reference>
<dbReference type="PANTHER" id="PTHR43861:SF1">
    <property type="entry name" value="TRANS-ACONITATE 2-METHYLTRANSFERASE"/>
    <property type="match status" value="1"/>
</dbReference>
<dbReference type="OrthoDB" id="8385759at2"/>
<organism evidence="2 3">
    <name type="scientific">Microvirga aerophila</name>
    <dbReference type="NCBI Taxonomy" id="670291"/>
    <lineage>
        <taxon>Bacteria</taxon>
        <taxon>Pseudomonadati</taxon>
        <taxon>Pseudomonadota</taxon>
        <taxon>Alphaproteobacteria</taxon>
        <taxon>Hyphomicrobiales</taxon>
        <taxon>Methylobacteriaceae</taxon>
        <taxon>Microvirga</taxon>
    </lineage>
</organism>
<name>A0A512BU15_9HYPH</name>
<evidence type="ECO:0000313" key="2">
    <source>
        <dbReference type="EMBL" id="GEO15297.1"/>
    </source>
</evidence>
<dbReference type="EMBL" id="BJYU01000039">
    <property type="protein sequence ID" value="GEO15297.1"/>
    <property type="molecule type" value="Genomic_DNA"/>
</dbReference>
<dbReference type="InterPro" id="IPR029063">
    <property type="entry name" value="SAM-dependent_MTases_sf"/>
</dbReference>
<dbReference type="Pfam" id="PF08242">
    <property type="entry name" value="Methyltransf_12"/>
    <property type="match status" value="1"/>
</dbReference>
<keyword evidence="3" id="KW-1185">Reference proteome</keyword>
<dbReference type="SUPFAM" id="SSF53335">
    <property type="entry name" value="S-adenosyl-L-methionine-dependent methyltransferases"/>
    <property type="match status" value="1"/>
</dbReference>
<dbReference type="CDD" id="cd02440">
    <property type="entry name" value="AdoMet_MTases"/>
    <property type="match status" value="1"/>
</dbReference>
<gene>
    <name evidence="2" type="ORF">MAE02_29930</name>
</gene>
<dbReference type="Proteomes" id="UP000321085">
    <property type="component" value="Unassembled WGS sequence"/>
</dbReference>
<dbReference type="PANTHER" id="PTHR43861">
    <property type="entry name" value="TRANS-ACONITATE 2-METHYLTRANSFERASE-RELATED"/>
    <property type="match status" value="1"/>
</dbReference>
<accession>A0A512BU15</accession>
<proteinExistence type="predicted"/>
<comment type="caution">
    <text evidence="2">The sequence shown here is derived from an EMBL/GenBank/DDBJ whole genome shotgun (WGS) entry which is preliminary data.</text>
</comment>
<sequence>MNASWQQANLAAWNTRAALHLRDATGFYGVEEFLSGTDTLYPIEASEIGNVAGKRLLHLQCHFGMDTLSLARRGAIVTGLDFSPVAIEGARDLATRSRLQGTFVQADVYDARRAVPGEFDMVYTTWGTICWLPDIRAWARVVASMLAPGGVFYFADSHPSAVVLDERDGTLQPSFGWRTPKEKPDVFDEAQSYSGDVLKDLIADYNWIHPLSEILTGLIEAGLTLEYLHEHELLPYRLFPSMVPAEDKLFRLPDEAVPIPLSFSLRAVKRG</sequence>
<dbReference type="AlphaFoldDB" id="A0A512BU15"/>
<protein>
    <recommendedName>
        <fullName evidence="1">Methyltransferase type 12 domain-containing protein</fullName>
    </recommendedName>
</protein>
<evidence type="ECO:0000313" key="3">
    <source>
        <dbReference type="Proteomes" id="UP000321085"/>
    </source>
</evidence>
<dbReference type="InterPro" id="IPR013217">
    <property type="entry name" value="Methyltransf_12"/>
</dbReference>